<keyword evidence="5" id="KW-1185">Reference proteome</keyword>
<keyword evidence="1 2" id="KW-0238">DNA-binding</keyword>
<accession>A0A6C0P6L5</accession>
<proteinExistence type="predicted"/>
<dbReference type="EMBL" id="CP048286">
    <property type="protein sequence ID" value="QHW32242.1"/>
    <property type="molecule type" value="Genomic_DNA"/>
</dbReference>
<protein>
    <submittedName>
        <fullName evidence="4">TetR/AcrR family transcriptional regulator</fullName>
    </submittedName>
</protein>
<dbReference type="KEGG" id="prz:GZH47_16485"/>
<dbReference type="Proteomes" id="UP000479114">
    <property type="component" value="Chromosome"/>
</dbReference>
<evidence type="ECO:0000313" key="5">
    <source>
        <dbReference type="Proteomes" id="UP000479114"/>
    </source>
</evidence>
<feature type="domain" description="HTH tetR-type" evidence="3">
    <location>
        <begin position="11"/>
        <end position="72"/>
    </location>
</feature>
<evidence type="ECO:0000259" key="3">
    <source>
        <dbReference type="PROSITE" id="PS50977"/>
    </source>
</evidence>
<dbReference type="AlphaFoldDB" id="A0A6C0P6L5"/>
<evidence type="ECO:0000313" key="4">
    <source>
        <dbReference type="EMBL" id="QHW32242.1"/>
    </source>
</evidence>
<dbReference type="GO" id="GO:0003677">
    <property type="term" value="F:DNA binding"/>
    <property type="evidence" value="ECO:0007669"/>
    <property type="project" value="UniProtKB-UniRule"/>
</dbReference>
<evidence type="ECO:0000256" key="2">
    <source>
        <dbReference type="PROSITE-ProRule" id="PRU00335"/>
    </source>
</evidence>
<dbReference type="InterPro" id="IPR001647">
    <property type="entry name" value="HTH_TetR"/>
</dbReference>
<feature type="DNA-binding region" description="H-T-H motif" evidence="2">
    <location>
        <begin position="35"/>
        <end position="54"/>
    </location>
</feature>
<dbReference type="SUPFAM" id="SSF46689">
    <property type="entry name" value="Homeodomain-like"/>
    <property type="match status" value="1"/>
</dbReference>
<gene>
    <name evidence="4" type="ORF">GZH47_16485</name>
</gene>
<dbReference type="PANTHER" id="PTHR43479">
    <property type="entry name" value="ACREF/ENVCD OPERON REPRESSOR-RELATED"/>
    <property type="match status" value="1"/>
</dbReference>
<evidence type="ECO:0000256" key="1">
    <source>
        <dbReference type="ARBA" id="ARBA00023125"/>
    </source>
</evidence>
<reference evidence="4 5" key="1">
    <citation type="submission" date="2020-02" db="EMBL/GenBank/DDBJ databases">
        <title>Paenibacillus sp. nov., isolated from rhizosphere soil of tomato.</title>
        <authorList>
            <person name="Weon H.-Y."/>
            <person name="Lee S.A."/>
        </authorList>
    </citation>
    <scope>NUCLEOTIDE SEQUENCE [LARGE SCALE GENOMIC DNA]</scope>
    <source>
        <strain evidence="4 5">14171R-81</strain>
    </source>
</reference>
<dbReference type="PROSITE" id="PS50977">
    <property type="entry name" value="HTH_TETR_2"/>
    <property type="match status" value="1"/>
</dbReference>
<name>A0A6C0P6L5_9BACL</name>
<dbReference type="PANTHER" id="PTHR43479:SF7">
    <property type="entry name" value="TETR-FAMILY TRANSCRIPTIONAL REGULATOR"/>
    <property type="match status" value="1"/>
</dbReference>
<dbReference type="InterPro" id="IPR050624">
    <property type="entry name" value="HTH-type_Tx_Regulator"/>
</dbReference>
<dbReference type="InterPro" id="IPR009057">
    <property type="entry name" value="Homeodomain-like_sf"/>
</dbReference>
<dbReference type="Gene3D" id="1.10.357.10">
    <property type="entry name" value="Tetracycline Repressor, domain 2"/>
    <property type="match status" value="1"/>
</dbReference>
<sequence>MPVNPSDPRVKRTRQLFMHAFNDLLDEKRNLYSISVHDLANRAAVNRATFYAHFEDKFAFLAYWMTEKFQLILSRRLPDDAAFSPDNLYVLVQTVFQFLVRFRQYLTPGDKQFEPLLENAMHKELYRLLLQWLQSVPKQSHLQEKLEVTALVVSWGIFGSALQWSREVQARTLESMVEKVMEVVTDNLGTFWERAKMDTGF</sequence>
<organism evidence="4 5">
    <name type="scientific">Paenibacillus rhizovicinus</name>
    <dbReference type="NCBI Taxonomy" id="2704463"/>
    <lineage>
        <taxon>Bacteria</taxon>
        <taxon>Bacillati</taxon>
        <taxon>Bacillota</taxon>
        <taxon>Bacilli</taxon>
        <taxon>Bacillales</taxon>
        <taxon>Paenibacillaceae</taxon>
        <taxon>Paenibacillus</taxon>
    </lineage>
</organism>